<dbReference type="GO" id="GO:0003677">
    <property type="term" value="F:DNA binding"/>
    <property type="evidence" value="ECO:0007669"/>
    <property type="project" value="UniProtKB-KW"/>
</dbReference>
<keyword evidence="2" id="KW-0238">DNA-binding</keyword>
<sequence length="66" mass="7131">MEIIRCGACNRKLAEAEYIRLSIKCPRCGAINQVKAASREPERHGASVRKGTLHATSPEAATQPAL</sequence>
<accession>A0ABX0WD93</accession>
<dbReference type="InterPro" id="IPR019294">
    <property type="entry name" value="Translation_reg_Com"/>
</dbReference>
<proteinExistence type="predicted"/>
<dbReference type="Proteomes" id="UP000720344">
    <property type="component" value="Unassembled WGS sequence"/>
</dbReference>
<keyword evidence="3" id="KW-1185">Reference proteome</keyword>
<gene>
    <name evidence="2" type="ORF">HCX48_00550</name>
</gene>
<evidence type="ECO:0000313" key="3">
    <source>
        <dbReference type="Proteomes" id="UP000720344"/>
    </source>
</evidence>
<evidence type="ECO:0000256" key="1">
    <source>
        <dbReference type="SAM" id="MobiDB-lite"/>
    </source>
</evidence>
<dbReference type="EMBL" id="JAATWB010000001">
    <property type="protein sequence ID" value="NJA87716.1"/>
    <property type="molecule type" value="Genomic_DNA"/>
</dbReference>
<dbReference type="Pfam" id="PF10122">
    <property type="entry name" value="Zn_ribbon_Com"/>
    <property type="match status" value="1"/>
</dbReference>
<dbReference type="RefSeq" id="WP_167680556.1">
    <property type="nucleotide sequence ID" value="NZ_JAATWB010000001.1"/>
</dbReference>
<reference evidence="3" key="1">
    <citation type="submission" date="2020-03" db="EMBL/GenBank/DDBJ databases">
        <title>Whole-genome sequence of the purple nonsulfur bacterium Rhodocyclus tenuis DSM112.</title>
        <authorList>
            <person name="Kyndt J.A."/>
            <person name="Meyer T.E."/>
        </authorList>
    </citation>
    <scope>NUCLEOTIDE SEQUENCE [LARGE SCALE GENOMIC DNA]</scope>
    <source>
        <strain evidence="3">DSM 112</strain>
    </source>
</reference>
<feature type="region of interest" description="Disordered" evidence="1">
    <location>
        <begin position="37"/>
        <end position="66"/>
    </location>
</feature>
<organism evidence="2 3">
    <name type="scientific">Rhodocyclus gracilis</name>
    <dbReference type="NCBI Taxonomy" id="2929842"/>
    <lineage>
        <taxon>Bacteria</taxon>
        <taxon>Pseudomonadati</taxon>
        <taxon>Pseudomonadota</taxon>
        <taxon>Betaproteobacteria</taxon>
        <taxon>Rhodocyclales</taxon>
        <taxon>Rhodocyclaceae</taxon>
        <taxon>Rhodocyclus</taxon>
    </lineage>
</organism>
<name>A0ABX0WD93_9RHOO</name>
<protein>
    <submittedName>
        <fullName evidence="2">Com family DNA-binding transcriptional regulator</fullName>
    </submittedName>
</protein>
<comment type="caution">
    <text evidence="2">The sequence shown here is derived from an EMBL/GenBank/DDBJ whole genome shotgun (WGS) entry which is preliminary data.</text>
</comment>
<evidence type="ECO:0000313" key="2">
    <source>
        <dbReference type="EMBL" id="NJA87716.1"/>
    </source>
</evidence>